<dbReference type="AlphaFoldDB" id="A0A9N9PD10"/>
<evidence type="ECO:0000313" key="3">
    <source>
        <dbReference type="Proteomes" id="UP000789405"/>
    </source>
</evidence>
<protein>
    <submittedName>
        <fullName evidence="2">24101_t:CDS:1</fullName>
    </submittedName>
</protein>
<evidence type="ECO:0000256" key="1">
    <source>
        <dbReference type="SAM" id="MobiDB-lite"/>
    </source>
</evidence>
<dbReference type="EMBL" id="CAJVPY010049685">
    <property type="protein sequence ID" value="CAG8813109.1"/>
    <property type="molecule type" value="Genomic_DNA"/>
</dbReference>
<reference evidence="2" key="1">
    <citation type="submission" date="2021-06" db="EMBL/GenBank/DDBJ databases">
        <authorList>
            <person name="Kallberg Y."/>
            <person name="Tangrot J."/>
            <person name="Rosling A."/>
        </authorList>
    </citation>
    <scope>NUCLEOTIDE SEQUENCE</scope>
    <source>
        <strain evidence="2">MA453B</strain>
    </source>
</reference>
<dbReference type="Proteomes" id="UP000789405">
    <property type="component" value="Unassembled WGS sequence"/>
</dbReference>
<comment type="caution">
    <text evidence="2">The sequence shown here is derived from an EMBL/GenBank/DDBJ whole genome shotgun (WGS) entry which is preliminary data.</text>
</comment>
<name>A0A9N9PD10_9GLOM</name>
<proteinExistence type="predicted"/>
<accession>A0A9N9PD10</accession>
<sequence length="176" mass="19853">SGNEEQGKKIFDQISGMVANSYKNFHHFIQKGQQSASSGDGGTPPGSLLSDKVDKITTEIDNFGRAKKQEIMLIRQGARLNDFKEGKLNFNNNPVYKVYLDKTYLTDDEISFVIKEFADNPSVWRIEPIKGNEYFVHSSARGNNNREIGTLIHSKEKFSEGEISPEYGETREGLEI</sequence>
<organism evidence="2 3">
    <name type="scientific">Dentiscutata erythropus</name>
    <dbReference type="NCBI Taxonomy" id="1348616"/>
    <lineage>
        <taxon>Eukaryota</taxon>
        <taxon>Fungi</taxon>
        <taxon>Fungi incertae sedis</taxon>
        <taxon>Mucoromycota</taxon>
        <taxon>Glomeromycotina</taxon>
        <taxon>Glomeromycetes</taxon>
        <taxon>Diversisporales</taxon>
        <taxon>Gigasporaceae</taxon>
        <taxon>Dentiscutata</taxon>
    </lineage>
</organism>
<feature type="region of interest" description="Disordered" evidence="1">
    <location>
        <begin position="31"/>
        <end position="50"/>
    </location>
</feature>
<gene>
    <name evidence="2" type="ORF">DERYTH_LOCUS25743</name>
</gene>
<feature type="non-terminal residue" evidence="2">
    <location>
        <position position="1"/>
    </location>
</feature>
<evidence type="ECO:0000313" key="2">
    <source>
        <dbReference type="EMBL" id="CAG8813109.1"/>
    </source>
</evidence>
<keyword evidence="3" id="KW-1185">Reference proteome</keyword>